<evidence type="ECO:0000256" key="6">
    <source>
        <dbReference type="ARBA" id="ARBA00022989"/>
    </source>
</evidence>
<keyword evidence="5" id="KW-0029">Amino-acid transport</keyword>
<dbReference type="OrthoDB" id="513400at2759"/>
<reference evidence="11 12" key="1">
    <citation type="journal article" date="2018" name="Nat. Ecol. Evol.">
        <title>Shark genomes provide insights into elasmobranch evolution and the origin of vertebrates.</title>
        <authorList>
            <person name="Hara Y"/>
            <person name="Yamaguchi K"/>
            <person name="Onimaru K"/>
            <person name="Kadota M"/>
            <person name="Koyanagi M"/>
            <person name="Keeley SD"/>
            <person name="Tatsumi K"/>
            <person name="Tanaka K"/>
            <person name="Motone F"/>
            <person name="Kageyama Y"/>
            <person name="Nozu R"/>
            <person name="Adachi N"/>
            <person name="Nishimura O"/>
            <person name="Nakagawa R"/>
            <person name="Tanegashima C"/>
            <person name="Kiyatake I"/>
            <person name="Matsumoto R"/>
            <person name="Murakumo K"/>
            <person name="Nishida K"/>
            <person name="Terakita A"/>
            <person name="Kuratani S"/>
            <person name="Sato K"/>
            <person name="Hyodo S Kuraku.S."/>
        </authorList>
    </citation>
    <scope>NUCLEOTIDE SEQUENCE [LARGE SCALE GENOMIC DNA]</scope>
</reference>
<feature type="transmembrane region" description="Helical" evidence="9">
    <location>
        <begin position="133"/>
        <end position="156"/>
    </location>
</feature>
<dbReference type="STRING" id="75743.A0A401PSV3"/>
<dbReference type="AlphaFoldDB" id="A0A401PSV3"/>
<feature type="transmembrane region" description="Helical" evidence="9">
    <location>
        <begin position="289"/>
        <end position="309"/>
    </location>
</feature>
<keyword evidence="7 9" id="KW-0472">Membrane</keyword>
<proteinExistence type="inferred from homology"/>
<gene>
    <name evidence="11" type="ORF">scyTo_0015445</name>
</gene>
<dbReference type="Proteomes" id="UP000288216">
    <property type="component" value="Unassembled WGS sequence"/>
</dbReference>
<evidence type="ECO:0000256" key="8">
    <source>
        <dbReference type="SAM" id="MobiDB-lite"/>
    </source>
</evidence>
<evidence type="ECO:0000256" key="2">
    <source>
        <dbReference type="ARBA" id="ARBA00008066"/>
    </source>
</evidence>
<feature type="transmembrane region" description="Helical" evidence="9">
    <location>
        <begin position="215"/>
        <end position="234"/>
    </location>
</feature>
<feature type="region of interest" description="Disordered" evidence="8">
    <location>
        <begin position="447"/>
        <end position="485"/>
    </location>
</feature>
<comment type="similarity">
    <text evidence="2">Belongs to the amino acid/polyamine transporter 2 family.</text>
</comment>
<evidence type="ECO:0000256" key="4">
    <source>
        <dbReference type="ARBA" id="ARBA00022692"/>
    </source>
</evidence>
<evidence type="ECO:0000313" key="11">
    <source>
        <dbReference type="EMBL" id="GCB76187.1"/>
    </source>
</evidence>
<feature type="transmembrane region" description="Helical" evidence="9">
    <location>
        <begin position="99"/>
        <end position="121"/>
    </location>
</feature>
<feature type="compositionally biased region" description="Basic and acidic residues" evidence="8">
    <location>
        <begin position="406"/>
        <end position="430"/>
    </location>
</feature>
<keyword evidence="12" id="KW-1185">Reference proteome</keyword>
<dbReference type="EMBL" id="BFAA01008763">
    <property type="protein sequence ID" value="GCB76187.1"/>
    <property type="molecule type" value="Genomic_DNA"/>
</dbReference>
<dbReference type="GO" id="GO:0015179">
    <property type="term" value="F:L-amino acid transmembrane transporter activity"/>
    <property type="evidence" value="ECO:0007669"/>
    <property type="project" value="TreeGrafter"/>
</dbReference>
<evidence type="ECO:0000256" key="3">
    <source>
        <dbReference type="ARBA" id="ARBA00022448"/>
    </source>
</evidence>
<evidence type="ECO:0000256" key="5">
    <source>
        <dbReference type="ARBA" id="ARBA00022970"/>
    </source>
</evidence>
<feature type="transmembrane region" description="Helical" evidence="9">
    <location>
        <begin position="68"/>
        <end position="87"/>
    </location>
</feature>
<evidence type="ECO:0000256" key="7">
    <source>
        <dbReference type="ARBA" id="ARBA00023136"/>
    </source>
</evidence>
<evidence type="ECO:0000256" key="1">
    <source>
        <dbReference type="ARBA" id="ARBA00004141"/>
    </source>
</evidence>
<keyword evidence="6 9" id="KW-1133">Transmembrane helix</keyword>
<feature type="region of interest" description="Disordered" evidence="8">
    <location>
        <begin position="359"/>
        <end position="430"/>
    </location>
</feature>
<accession>A0A401PSV3</accession>
<protein>
    <recommendedName>
        <fullName evidence="10">Amino acid transporter transmembrane domain-containing protein</fullName>
    </recommendedName>
</protein>
<feature type="transmembrane region" description="Helical" evidence="9">
    <location>
        <begin position="321"/>
        <end position="339"/>
    </location>
</feature>
<name>A0A401PSV3_SCYTO</name>
<dbReference type="GO" id="GO:0016020">
    <property type="term" value="C:membrane"/>
    <property type="evidence" value="ECO:0007669"/>
    <property type="project" value="UniProtKB-SubCell"/>
</dbReference>
<feature type="transmembrane region" description="Helical" evidence="9">
    <location>
        <begin position="266"/>
        <end position="283"/>
    </location>
</feature>
<keyword evidence="4 9" id="KW-0812">Transmembrane</keyword>
<dbReference type="InterPro" id="IPR013057">
    <property type="entry name" value="AA_transpt_TM"/>
</dbReference>
<comment type="caution">
    <text evidence="11">The sequence shown here is derived from an EMBL/GenBank/DDBJ whole genome shotgun (WGS) entry which is preliminary data.</text>
</comment>
<keyword evidence="3" id="KW-0813">Transport</keyword>
<dbReference type="Pfam" id="PF01490">
    <property type="entry name" value="Aa_trans"/>
    <property type="match status" value="1"/>
</dbReference>
<evidence type="ECO:0000259" key="10">
    <source>
        <dbReference type="Pfam" id="PF01490"/>
    </source>
</evidence>
<comment type="subcellular location">
    <subcellularLocation>
        <location evidence="1">Membrane</location>
        <topology evidence="1">Multi-pass membrane protein</topology>
    </subcellularLocation>
</comment>
<evidence type="ECO:0000256" key="9">
    <source>
        <dbReference type="SAM" id="Phobius"/>
    </source>
</evidence>
<feature type="domain" description="Amino acid transporter transmembrane" evidence="10">
    <location>
        <begin position="9"/>
        <end position="319"/>
    </location>
</feature>
<organism evidence="11 12">
    <name type="scientific">Scyliorhinus torazame</name>
    <name type="common">Cloudy catshark</name>
    <name type="synonym">Catulus torazame</name>
    <dbReference type="NCBI Taxonomy" id="75743"/>
    <lineage>
        <taxon>Eukaryota</taxon>
        <taxon>Metazoa</taxon>
        <taxon>Chordata</taxon>
        <taxon>Craniata</taxon>
        <taxon>Vertebrata</taxon>
        <taxon>Chondrichthyes</taxon>
        <taxon>Elasmobranchii</taxon>
        <taxon>Galeomorphii</taxon>
        <taxon>Galeoidea</taxon>
        <taxon>Carcharhiniformes</taxon>
        <taxon>Scyliorhinidae</taxon>
        <taxon>Scyliorhinus</taxon>
    </lineage>
</organism>
<feature type="transmembrane region" description="Helical" evidence="9">
    <location>
        <begin position="177"/>
        <end position="195"/>
    </location>
</feature>
<sequence length="485" mass="53247">MLLEAAIAAKRKTYFGLAQISNGIFGKLVVAISMIGLMLGTCIAFFAVLHDLGANLYLALTGTPSTPWQCALALFTITSAVILPLSLEKNMSDSAWQSVFSLIFYLLLIIVLLAYCLNSVLSGDMVMENVRLWQWSGIATSLPIFATSFCCHPLVLPIFFNLRGQSVVQMNGVFKRATIITFTLYTVVGLCGYLPLTEAVPGDILAALPPSFVTYGIRAIFYISLALSFPMIILPCRQAISTLFIEQQKDDGTFSVSGDMPFHQHVTATVFIVYCTMSLGILVPDVETVLGIMGTTMGSFICFICPSVIHAKLRKHTFTGSLVLGVGILLLLIRVSSIIDLNGKNFHLQVALKSRAADESGNAKPEYRNKDPVLPGLMRNGGEKQFKRQGRGLITRPGEANAKSVVTRETDGSEEAVKHREAGTSMEERLKELKERERRKALKILSEIRQKAKRSNPPGRTHAQEWSSPDTVPADRLKRNQQIGT</sequence>
<feature type="transmembrane region" description="Helical" evidence="9">
    <location>
        <begin position="28"/>
        <end position="48"/>
    </location>
</feature>
<dbReference type="PANTHER" id="PTHR22950">
    <property type="entry name" value="AMINO ACID TRANSPORTER"/>
    <property type="match status" value="1"/>
</dbReference>
<evidence type="ECO:0000313" key="12">
    <source>
        <dbReference type="Proteomes" id="UP000288216"/>
    </source>
</evidence>
<dbReference type="PANTHER" id="PTHR22950:SF646">
    <property type="entry name" value="SODIUM-COUPLED NEUTRAL AMINO ACID TRANSPORTER 10-RELATED"/>
    <property type="match status" value="1"/>
</dbReference>
<dbReference type="OMA" id="HAQEWSS"/>